<reference evidence="2 3" key="1">
    <citation type="submission" date="2016-10" db="EMBL/GenBank/DDBJ databases">
        <authorList>
            <person name="de Groot N.N."/>
        </authorList>
    </citation>
    <scope>NUCLEOTIDE SEQUENCE [LARGE SCALE GENOMIC DNA]</scope>
    <source>
        <strain evidence="2 3">CGMCC 1.7727</strain>
    </source>
</reference>
<accession>A0A1H9M4D2</accession>
<evidence type="ECO:0000313" key="2">
    <source>
        <dbReference type="EMBL" id="SER18401.1"/>
    </source>
</evidence>
<organism evidence="2 3">
    <name type="scientific">Gracilibacillus ureilyticus</name>
    <dbReference type="NCBI Taxonomy" id="531814"/>
    <lineage>
        <taxon>Bacteria</taxon>
        <taxon>Bacillati</taxon>
        <taxon>Bacillota</taxon>
        <taxon>Bacilli</taxon>
        <taxon>Bacillales</taxon>
        <taxon>Bacillaceae</taxon>
        <taxon>Gracilibacillus</taxon>
    </lineage>
</organism>
<gene>
    <name evidence="2" type="ORF">SAMN04487944_101545</name>
</gene>
<dbReference type="EMBL" id="FOGL01000001">
    <property type="protein sequence ID" value="SER18401.1"/>
    <property type="molecule type" value="Genomic_DNA"/>
</dbReference>
<dbReference type="RefSeq" id="WP_089738687.1">
    <property type="nucleotide sequence ID" value="NZ_FOGL01000001.1"/>
</dbReference>
<keyword evidence="3" id="KW-1185">Reference proteome</keyword>
<dbReference type="InterPro" id="IPR025416">
    <property type="entry name" value="YqzM"/>
</dbReference>
<keyword evidence="1" id="KW-0472">Membrane</keyword>
<sequence>MNEFEKDVQSKRHDLFDAGAGFIFSFAFFMIIFFIAVIFDAINS</sequence>
<protein>
    <submittedName>
        <fullName evidence="2">YqzM-like protein</fullName>
    </submittedName>
</protein>
<keyword evidence="1" id="KW-0812">Transmembrane</keyword>
<keyword evidence="1" id="KW-1133">Transmembrane helix</keyword>
<dbReference type="Proteomes" id="UP000199687">
    <property type="component" value="Unassembled WGS sequence"/>
</dbReference>
<dbReference type="Pfam" id="PF14141">
    <property type="entry name" value="YqzM"/>
    <property type="match status" value="1"/>
</dbReference>
<dbReference type="STRING" id="531814.SAMN04487944_101545"/>
<evidence type="ECO:0000313" key="3">
    <source>
        <dbReference type="Proteomes" id="UP000199687"/>
    </source>
</evidence>
<dbReference type="AlphaFoldDB" id="A0A1H9M4D2"/>
<feature type="transmembrane region" description="Helical" evidence="1">
    <location>
        <begin position="20"/>
        <end position="42"/>
    </location>
</feature>
<name>A0A1H9M4D2_9BACI</name>
<proteinExistence type="predicted"/>
<evidence type="ECO:0000256" key="1">
    <source>
        <dbReference type="SAM" id="Phobius"/>
    </source>
</evidence>